<evidence type="ECO:0000313" key="2">
    <source>
        <dbReference type="Proteomes" id="UP000242146"/>
    </source>
</evidence>
<name>A0A1X2GYF6_9FUNG</name>
<organism evidence="1 2">
    <name type="scientific">Hesseltinella vesiculosa</name>
    <dbReference type="NCBI Taxonomy" id="101127"/>
    <lineage>
        <taxon>Eukaryota</taxon>
        <taxon>Fungi</taxon>
        <taxon>Fungi incertae sedis</taxon>
        <taxon>Mucoromycota</taxon>
        <taxon>Mucoromycotina</taxon>
        <taxon>Mucoromycetes</taxon>
        <taxon>Mucorales</taxon>
        <taxon>Cunninghamellaceae</taxon>
        <taxon>Hesseltinella</taxon>
    </lineage>
</organism>
<reference evidence="1 2" key="1">
    <citation type="submission" date="2016-07" db="EMBL/GenBank/DDBJ databases">
        <title>Pervasive Adenine N6-methylation of Active Genes in Fungi.</title>
        <authorList>
            <consortium name="DOE Joint Genome Institute"/>
            <person name="Mondo S.J."/>
            <person name="Dannebaum R.O."/>
            <person name="Kuo R.C."/>
            <person name="Labutti K."/>
            <person name="Haridas S."/>
            <person name="Kuo A."/>
            <person name="Salamov A."/>
            <person name="Ahrendt S.R."/>
            <person name="Lipzen A."/>
            <person name="Sullivan W."/>
            <person name="Andreopoulos W.B."/>
            <person name="Clum A."/>
            <person name="Lindquist E."/>
            <person name="Daum C."/>
            <person name="Ramamoorthy G.K."/>
            <person name="Gryganskyi A."/>
            <person name="Culley D."/>
            <person name="Magnuson J.K."/>
            <person name="James T.Y."/>
            <person name="O'Malley M.A."/>
            <person name="Stajich J.E."/>
            <person name="Spatafora J.W."/>
            <person name="Visel A."/>
            <person name="Grigoriev I.V."/>
        </authorList>
    </citation>
    <scope>NUCLEOTIDE SEQUENCE [LARGE SCALE GENOMIC DNA]</scope>
    <source>
        <strain evidence="1 2">NRRL 3301</strain>
    </source>
</reference>
<proteinExistence type="predicted"/>
<comment type="caution">
    <text evidence="1">The sequence shown here is derived from an EMBL/GenBank/DDBJ whole genome shotgun (WGS) entry which is preliminary data.</text>
</comment>
<keyword evidence="2" id="KW-1185">Reference proteome</keyword>
<dbReference type="AlphaFoldDB" id="A0A1X2GYF6"/>
<dbReference type="EMBL" id="MCGT01000001">
    <property type="protein sequence ID" value="ORX63123.1"/>
    <property type="molecule type" value="Genomic_DNA"/>
</dbReference>
<protein>
    <submittedName>
        <fullName evidence="1">Uncharacterized protein</fullName>
    </submittedName>
</protein>
<gene>
    <name evidence="1" type="ORF">DM01DRAFT_1369663</name>
</gene>
<sequence length="246" mass="28281">MKDVFAIVMHYTNLLDKYNLQQFKGYCSNVELAYQKCPIVRKRKRADPNNFRRNVLMLREEHREHAAKTALEVLENHQQQMLDLKNTGYNATGYARSSPCSTTEDMDDIIKMVDNLRERSHVDQLFVSAGSQARKRMANRDKAAKNPKIDHVAGTTQDLLDLLRTTTTNVCLVVIDFLGLSTNADDVLDLFRLHPFLKKSVVDCIPFNNKTYTIDREDALDSPSVISQFREARPAPRQRSKKTISY</sequence>
<evidence type="ECO:0000313" key="1">
    <source>
        <dbReference type="EMBL" id="ORX63123.1"/>
    </source>
</evidence>
<dbReference type="Proteomes" id="UP000242146">
    <property type="component" value="Unassembled WGS sequence"/>
</dbReference>
<accession>A0A1X2GYF6</accession>